<accession>A0A9P8I307</accession>
<organism evidence="2 3">
    <name type="scientific">Glutinoglossum americanum</name>
    <dbReference type="NCBI Taxonomy" id="1670608"/>
    <lineage>
        <taxon>Eukaryota</taxon>
        <taxon>Fungi</taxon>
        <taxon>Dikarya</taxon>
        <taxon>Ascomycota</taxon>
        <taxon>Pezizomycotina</taxon>
        <taxon>Geoglossomycetes</taxon>
        <taxon>Geoglossales</taxon>
        <taxon>Geoglossaceae</taxon>
        <taxon>Glutinoglossum</taxon>
    </lineage>
</organism>
<feature type="region of interest" description="Disordered" evidence="1">
    <location>
        <begin position="41"/>
        <end position="128"/>
    </location>
</feature>
<dbReference type="AlphaFoldDB" id="A0A9P8I307"/>
<comment type="caution">
    <text evidence="2">The sequence shown here is derived from an EMBL/GenBank/DDBJ whole genome shotgun (WGS) entry which is preliminary data.</text>
</comment>
<gene>
    <name evidence="2" type="ORF">FGG08_005728</name>
</gene>
<dbReference type="EMBL" id="JAGHQL010000144">
    <property type="protein sequence ID" value="KAH0537465.1"/>
    <property type="molecule type" value="Genomic_DNA"/>
</dbReference>
<reference evidence="2" key="1">
    <citation type="submission" date="2021-03" db="EMBL/GenBank/DDBJ databases">
        <title>Comparative genomics and phylogenomic investigation of the class Geoglossomycetes provide insights into ecological specialization and systematics.</title>
        <authorList>
            <person name="Melie T."/>
            <person name="Pirro S."/>
            <person name="Miller A.N."/>
            <person name="Quandt A."/>
        </authorList>
    </citation>
    <scope>NUCLEOTIDE SEQUENCE</scope>
    <source>
        <strain evidence="2">GBOQ0MN5Z8</strain>
    </source>
</reference>
<evidence type="ECO:0000256" key="1">
    <source>
        <dbReference type="SAM" id="MobiDB-lite"/>
    </source>
</evidence>
<sequence>MDDPSRSSAQNSRIHSGCAVATGSTPVKHLTNAETLYLDNQASDADDEADSFCAESDTSSITESAAPSPNSGDLHKLMAKAAFGKHARADAAPPQAGQPGEPPGETDRERFMRLLESPSSGPPFRAPMAVMYMTDGSGSYIPDDDASAKRQKLLDYLDKEQQVTPQEEYVNVATKGEVKSGVKDGEQDIGMADSDDGVGSSAVVLEGESSKDEASESDGFTKVDKS</sequence>
<feature type="compositionally biased region" description="Basic and acidic residues" evidence="1">
    <location>
        <begin position="177"/>
        <end position="186"/>
    </location>
</feature>
<evidence type="ECO:0000313" key="3">
    <source>
        <dbReference type="Proteomes" id="UP000698800"/>
    </source>
</evidence>
<feature type="region of interest" description="Disordered" evidence="1">
    <location>
        <begin position="1"/>
        <end position="26"/>
    </location>
</feature>
<dbReference type="OrthoDB" id="10523394at2759"/>
<keyword evidence="3" id="KW-1185">Reference proteome</keyword>
<evidence type="ECO:0000313" key="2">
    <source>
        <dbReference type="EMBL" id="KAH0537465.1"/>
    </source>
</evidence>
<feature type="compositionally biased region" description="Polar residues" evidence="1">
    <location>
        <begin position="1"/>
        <end position="14"/>
    </location>
</feature>
<feature type="region of interest" description="Disordered" evidence="1">
    <location>
        <begin position="177"/>
        <end position="226"/>
    </location>
</feature>
<feature type="compositionally biased region" description="Polar residues" evidence="1">
    <location>
        <begin position="56"/>
        <end position="71"/>
    </location>
</feature>
<protein>
    <submittedName>
        <fullName evidence="2">Uncharacterized protein</fullName>
    </submittedName>
</protein>
<proteinExistence type="predicted"/>
<dbReference type="Proteomes" id="UP000698800">
    <property type="component" value="Unassembled WGS sequence"/>
</dbReference>
<name>A0A9P8I307_9PEZI</name>
<feature type="compositionally biased region" description="Basic and acidic residues" evidence="1">
    <location>
        <begin position="208"/>
        <end position="226"/>
    </location>
</feature>